<dbReference type="Proteomes" id="UP000590599">
    <property type="component" value="Unassembled WGS sequence"/>
</dbReference>
<organism evidence="1 2">
    <name type="scientific">Haemophilus haemolyticus</name>
    <dbReference type="NCBI Taxonomy" id="726"/>
    <lineage>
        <taxon>Bacteria</taxon>
        <taxon>Pseudomonadati</taxon>
        <taxon>Pseudomonadota</taxon>
        <taxon>Gammaproteobacteria</taxon>
        <taxon>Pasteurellales</taxon>
        <taxon>Pasteurellaceae</taxon>
        <taxon>Haemophilus</taxon>
    </lineage>
</organism>
<evidence type="ECO:0000313" key="2">
    <source>
        <dbReference type="Proteomes" id="UP000590599"/>
    </source>
</evidence>
<dbReference type="EMBL" id="JACBKA010000013">
    <property type="protein sequence ID" value="NYA27529.1"/>
    <property type="molecule type" value="Genomic_DNA"/>
</dbReference>
<protein>
    <submittedName>
        <fullName evidence="1">Uncharacterized protein</fullName>
    </submittedName>
</protein>
<evidence type="ECO:0000313" key="1">
    <source>
        <dbReference type="EMBL" id="NYA27529.1"/>
    </source>
</evidence>
<comment type="caution">
    <text evidence="1">The sequence shown here is derived from an EMBL/GenBank/DDBJ whole genome shotgun (WGS) entry which is preliminary data.</text>
</comment>
<reference evidence="1 2" key="1">
    <citation type="submission" date="2020-07" db="EMBL/GenBank/DDBJ databases">
        <title>Genus Haemophilus, Bergeys manual.</title>
        <authorList>
            <person name="Noerskov-Lauritsen N."/>
        </authorList>
    </citation>
    <scope>NUCLEOTIDE SEQUENCE [LARGE SCALE GENOMIC DNA]</scope>
    <source>
        <strain evidence="1 2">CCUG30047</strain>
    </source>
</reference>
<accession>A0A852Q2F7</accession>
<dbReference type="AlphaFoldDB" id="A0A852Q2F7"/>
<proteinExistence type="predicted"/>
<sequence>MNDNSSNMSLLNLLNDMNQTQVKLQNRILGLEMCVKGMALLYILDGGDTSDKRKKAEMLKNTLASLQQGLANDPIMEGLDKDSFFSSAKGIISSIEDIILQLDKLSEGKNE</sequence>
<dbReference type="RefSeq" id="WP_179227752.1">
    <property type="nucleotide sequence ID" value="NZ_JACBKA010000013.1"/>
</dbReference>
<gene>
    <name evidence="1" type="ORF">HZI69_06745</name>
</gene>
<name>A0A852Q2F7_HAEHA</name>